<dbReference type="SUPFAM" id="SSF52943">
    <property type="entry name" value="ATP synthase (F1-ATPase), gamma subunit"/>
    <property type="match status" value="1"/>
</dbReference>
<keyword evidence="7 10" id="KW-0472">Membrane</keyword>
<evidence type="ECO:0000313" key="12">
    <source>
        <dbReference type="Proteomes" id="UP000262583"/>
    </source>
</evidence>
<sequence length="288" mass="32511">MAENLKALRRRLRTIRNTKQITRAMEMVSAAKLRRAQNALFAGRPYASKLTDVLARLSASGTVAHPLLAQRELRQRWLVVVTADRGLAGAFNAQIIKQAEQFLRENPENVALVCIGKKGFDYFRTKKWQIAWAVTDLNARISSQRANEIADRLMESFLNEETDEVLLLYNKFISTLVYRPALEPILPLRAITGQETETRSSVREYLLEPSPDAVLQALLPRFVRSKIFIMLAETFTAEHSARMVAMSGATRNCEELTDKLTLRLNKVRQAAITKEIIEIVSGAEALKA</sequence>
<evidence type="ECO:0000313" key="11">
    <source>
        <dbReference type="EMBL" id="AXA35898.1"/>
    </source>
</evidence>
<dbReference type="Proteomes" id="UP000262583">
    <property type="component" value="Chromosome"/>
</dbReference>
<keyword evidence="10" id="KW-1003">Cell membrane</keyword>
<dbReference type="PANTHER" id="PTHR11693">
    <property type="entry name" value="ATP SYNTHASE GAMMA CHAIN"/>
    <property type="match status" value="1"/>
</dbReference>
<evidence type="ECO:0000256" key="2">
    <source>
        <dbReference type="ARBA" id="ARBA00004170"/>
    </source>
</evidence>
<dbReference type="HAMAP" id="MF_00815">
    <property type="entry name" value="ATP_synth_gamma_bact"/>
    <property type="match status" value="1"/>
</dbReference>
<dbReference type="GO" id="GO:0045259">
    <property type="term" value="C:proton-transporting ATP synthase complex"/>
    <property type="evidence" value="ECO:0007669"/>
    <property type="project" value="UniProtKB-KW"/>
</dbReference>
<keyword evidence="4 10" id="KW-0813">Transport</keyword>
<dbReference type="KEGG" id="schv:BRCON_1121"/>
<comment type="subunit">
    <text evidence="10">F-type ATPases have 2 components, CF(1) - the catalytic core - and CF(0) - the membrane proton channel. CF(1) has five subunits: alpha(3), beta(3), gamma(1), delta(1), epsilon(1). CF(0) has three main subunits: a, b and c.</text>
</comment>
<dbReference type="InterPro" id="IPR035968">
    <property type="entry name" value="ATP_synth_F1_ATPase_gsu"/>
</dbReference>
<evidence type="ECO:0000256" key="10">
    <source>
        <dbReference type="HAMAP-Rule" id="MF_00815"/>
    </source>
</evidence>
<keyword evidence="9 10" id="KW-0066">ATP synthesis</keyword>
<accession>A0A2Z4Y4T9</accession>
<evidence type="ECO:0000256" key="3">
    <source>
        <dbReference type="ARBA" id="ARBA00007681"/>
    </source>
</evidence>
<evidence type="ECO:0000256" key="8">
    <source>
        <dbReference type="ARBA" id="ARBA00023196"/>
    </source>
</evidence>
<dbReference type="Gene3D" id="1.10.287.80">
    <property type="entry name" value="ATP synthase, gamma subunit, helix hairpin domain"/>
    <property type="match status" value="1"/>
</dbReference>
<proteinExistence type="inferred from homology"/>
<dbReference type="PANTHER" id="PTHR11693:SF22">
    <property type="entry name" value="ATP SYNTHASE SUBUNIT GAMMA, MITOCHONDRIAL"/>
    <property type="match status" value="1"/>
</dbReference>
<protein>
    <recommendedName>
        <fullName evidence="10">ATP synthase gamma chain</fullName>
    </recommendedName>
    <alternativeName>
        <fullName evidence="10">ATP synthase F1 sector gamma subunit</fullName>
    </alternativeName>
    <alternativeName>
        <fullName evidence="10">F-ATPase gamma subunit</fullName>
    </alternativeName>
</protein>
<name>A0A2Z4Y4T9_SUMC1</name>
<comment type="subcellular location">
    <subcellularLocation>
        <location evidence="10">Cell membrane</location>
        <topology evidence="10">Peripheral membrane protein</topology>
    </subcellularLocation>
    <subcellularLocation>
        <location evidence="2">Membrane</location>
        <topology evidence="2">Peripheral membrane protein</topology>
    </subcellularLocation>
</comment>
<keyword evidence="5 10" id="KW-0375">Hydrogen ion transport</keyword>
<dbReference type="CDD" id="cd12151">
    <property type="entry name" value="F1-ATPase_gamma"/>
    <property type="match status" value="1"/>
</dbReference>
<dbReference type="GO" id="GO:0042777">
    <property type="term" value="P:proton motive force-driven plasma membrane ATP synthesis"/>
    <property type="evidence" value="ECO:0007669"/>
    <property type="project" value="UniProtKB-UniRule"/>
</dbReference>
<evidence type="ECO:0000256" key="9">
    <source>
        <dbReference type="ARBA" id="ARBA00023310"/>
    </source>
</evidence>
<dbReference type="Gene3D" id="3.40.1380.10">
    <property type="match status" value="1"/>
</dbReference>
<dbReference type="AlphaFoldDB" id="A0A2Z4Y4T9"/>
<evidence type="ECO:0000256" key="6">
    <source>
        <dbReference type="ARBA" id="ARBA00023065"/>
    </source>
</evidence>
<comment type="similarity">
    <text evidence="3 10">Belongs to the ATPase gamma chain family.</text>
</comment>
<evidence type="ECO:0000256" key="5">
    <source>
        <dbReference type="ARBA" id="ARBA00022781"/>
    </source>
</evidence>
<dbReference type="GO" id="GO:0005886">
    <property type="term" value="C:plasma membrane"/>
    <property type="evidence" value="ECO:0007669"/>
    <property type="project" value="UniProtKB-SubCell"/>
</dbReference>
<dbReference type="NCBIfam" id="TIGR01146">
    <property type="entry name" value="ATPsyn_F1gamma"/>
    <property type="match status" value="1"/>
</dbReference>
<evidence type="ECO:0000256" key="1">
    <source>
        <dbReference type="ARBA" id="ARBA00003456"/>
    </source>
</evidence>
<evidence type="ECO:0000256" key="7">
    <source>
        <dbReference type="ARBA" id="ARBA00023136"/>
    </source>
</evidence>
<reference evidence="11 12" key="1">
    <citation type="submission" date="2018-05" db="EMBL/GenBank/DDBJ databases">
        <title>A metagenomic window into the 2 km-deep terrestrial subsurface aquifer revealed taxonomically and functionally diverse microbial community comprising novel uncultured bacterial lineages.</title>
        <authorList>
            <person name="Kadnikov V.V."/>
            <person name="Mardanov A.V."/>
            <person name="Beletsky A.V."/>
            <person name="Banks D."/>
            <person name="Pimenov N.V."/>
            <person name="Frank Y.A."/>
            <person name="Karnachuk O.V."/>
            <person name="Ravin N.V."/>
        </authorList>
    </citation>
    <scope>NUCLEOTIDE SEQUENCE [LARGE SCALE GENOMIC DNA]</scope>
    <source>
        <strain evidence="11">BY</strain>
    </source>
</reference>
<keyword evidence="8 10" id="KW-0139">CF(1)</keyword>
<dbReference type="GO" id="GO:0005524">
    <property type="term" value="F:ATP binding"/>
    <property type="evidence" value="ECO:0007669"/>
    <property type="project" value="UniProtKB-UniRule"/>
</dbReference>
<evidence type="ECO:0000256" key="4">
    <source>
        <dbReference type="ARBA" id="ARBA00022448"/>
    </source>
</evidence>
<dbReference type="InterPro" id="IPR023632">
    <property type="entry name" value="ATP_synth_F1_gsu_CS"/>
</dbReference>
<dbReference type="PROSITE" id="PS00153">
    <property type="entry name" value="ATPASE_GAMMA"/>
    <property type="match status" value="1"/>
</dbReference>
<dbReference type="Pfam" id="PF00231">
    <property type="entry name" value="ATP-synt"/>
    <property type="match status" value="1"/>
</dbReference>
<organism evidence="11 12">
    <name type="scientific">Sumerlaea chitinivorans</name>
    <dbReference type="NCBI Taxonomy" id="2250252"/>
    <lineage>
        <taxon>Bacteria</taxon>
        <taxon>Candidatus Sumerlaeota</taxon>
        <taxon>Candidatus Sumerlaeia</taxon>
        <taxon>Candidatus Sumerlaeales</taxon>
        <taxon>Candidatus Sumerlaeaceae</taxon>
        <taxon>Candidatus Sumerlaea</taxon>
    </lineage>
</organism>
<dbReference type="GO" id="GO:0046933">
    <property type="term" value="F:proton-transporting ATP synthase activity, rotational mechanism"/>
    <property type="evidence" value="ECO:0007669"/>
    <property type="project" value="UniProtKB-UniRule"/>
</dbReference>
<dbReference type="EMBL" id="CP030759">
    <property type="protein sequence ID" value="AXA35898.1"/>
    <property type="molecule type" value="Genomic_DNA"/>
</dbReference>
<dbReference type="PRINTS" id="PR00126">
    <property type="entry name" value="ATPASEGAMMA"/>
</dbReference>
<keyword evidence="6 10" id="KW-0406">Ion transport</keyword>
<dbReference type="InterPro" id="IPR000131">
    <property type="entry name" value="ATP_synth_F1_gsu"/>
</dbReference>
<gene>
    <name evidence="10" type="primary">atpG</name>
    <name evidence="11" type="ORF">BRCON_1121</name>
</gene>
<comment type="function">
    <text evidence="1 10">Produces ATP from ADP in the presence of a proton gradient across the membrane. The gamma chain is believed to be important in regulating ATPase activity and the flow of protons through the CF(0) complex.</text>
</comment>